<keyword evidence="1" id="KW-0812">Transmembrane</keyword>
<feature type="transmembrane region" description="Helical" evidence="1">
    <location>
        <begin position="6"/>
        <end position="26"/>
    </location>
</feature>
<keyword evidence="1" id="KW-1133">Transmembrane helix</keyword>
<proteinExistence type="predicted"/>
<evidence type="ECO:0000313" key="3">
    <source>
        <dbReference type="Proteomes" id="UP000248806"/>
    </source>
</evidence>
<dbReference type="OrthoDB" id="9813713at2"/>
<dbReference type="Proteomes" id="UP000248806">
    <property type="component" value="Unassembled WGS sequence"/>
</dbReference>
<evidence type="ECO:0000313" key="2">
    <source>
        <dbReference type="EMBL" id="PZW36264.1"/>
    </source>
</evidence>
<organism evidence="2 3">
    <name type="scientific">Thermosporothrix hazakensis</name>
    <dbReference type="NCBI Taxonomy" id="644383"/>
    <lineage>
        <taxon>Bacteria</taxon>
        <taxon>Bacillati</taxon>
        <taxon>Chloroflexota</taxon>
        <taxon>Ktedonobacteria</taxon>
        <taxon>Ktedonobacterales</taxon>
        <taxon>Thermosporotrichaceae</taxon>
        <taxon>Thermosporothrix</taxon>
    </lineage>
</organism>
<dbReference type="InterPro" id="IPR007263">
    <property type="entry name" value="DCC1-like"/>
</dbReference>
<dbReference type="Pfam" id="PF04134">
    <property type="entry name" value="DCC1-like"/>
    <property type="match status" value="1"/>
</dbReference>
<dbReference type="AlphaFoldDB" id="A0A326UDY1"/>
<evidence type="ECO:0000256" key="1">
    <source>
        <dbReference type="SAM" id="Phobius"/>
    </source>
</evidence>
<gene>
    <name evidence="2" type="ORF">EI42_00437</name>
</gene>
<keyword evidence="3" id="KW-1185">Reference proteome</keyword>
<dbReference type="GO" id="GO:0015035">
    <property type="term" value="F:protein-disulfide reductase activity"/>
    <property type="evidence" value="ECO:0007669"/>
    <property type="project" value="InterPro"/>
</dbReference>
<comment type="caution">
    <text evidence="2">The sequence shown here is derived from an EMBL/GenBank/DDBJ whole genome shotgun (WGS) entry which is preliminary data.</text>
</comment>
<name>A0A326UDY1_THEHA</name>
<keyword evidence="1" id="KW-0472">Membrane</keyword>
<dbReference type="EMBL" id="QKUF01000001">
    <property type="protein sequence ID" value="PZW36264.1"/>
    <property type="molecule type" value="Genomic_DNA"/>
</dbReference>
<sequence length="132" mass="14914">MDQHTPTLTIIFDGSCGFCTATTLILRSLDWRKRIRLVPFQQPGIPEQYGLTLQQCETSVWAIPLSGRKYSGARAISAALDAITVVPIFSLLYLFPLIGPLEEKLYHWVARNRHHFPGVKPYCQRPEARCGS</sequence>
<reference evidence="2 3" key="1">
    <citation type="submission" date="2018-06" db="EMBL/GenBank/DDBJ databases">
        <title>Genomic Encyclopedia of Archaeal and Bacterial Type Strains, Phase II (KMG-II): from individual species to whole genera.</title>
        <authorList>
            <person name="Goeker M."/>
        </authorList>
    </citation>
    <scope>NUCLEOTIDE SEQUENCE [LARGE SCALE GENOMIC DNA]</scope>
    <source>
        <strain evidence="2 3">ATCC BAA-1881</strain>
    </source>
</reference>
<feature type="transmembrane region" description="Helical" evidence="1">
    <location>
        <begin position="78"/>
        <end position="98"/>
    </location>
</feature>
<protein>
    <submittedName>
        <fullName evidence="2">Putative DCC family thiol-disulfide oxidoreductase YuxK</fullName>
    </submittedName>
</protein>
<accession>A0A326UDY1</accession>
<dbReference type="RefSeq" id="WP_111318363.1">
    <property type="nucleotide sequence ID" value="NZ_BIFX01000001.1"/>
</dbReference>